<evidence type="ECO:0000256" key="8">
    <source>
        <dbReference type="ARBA" id="ARBA00022844"/>
    </source>
</evidence>
<dbReference type="Gene3D" id="1.20.58.1340">
    <property type="match status" value="1"/>
</dbReference>
<evidence type="ECO:0000256" key="1">
    <source>
        <dbReference type="ARBA" id="ARBA00004563"/>
    </source>
</evidence>
<keyword evidence="4" id="KW-1169">Fusion of virus membrane with host cell membrane</keyword>
<accession>Q9WQY5</accession>
<feature type="transmembrane region" description="Helical" evidence="17">
    <location>
        <begin position="659"/>
        <end position="678"/>
    </location>
</feature>
<keyword evidence="14 17" id="KW-0472">Membrane</keyword>
<dbReference type="GO" id="GO:0046718">
    <property type="term" value="P:symbiont entry into host cell"/>
    <property type="evidence" value="ECO:0007669"/>
    <property type="project" value="UniProtKB-KW"/>
</dbReference>
<reference evidence="19" key="1">
    <citation type="journal article" date="1999" name="J. Gen. Virol.">
        <title>Identification and characterization of bovine herpesvirus type 5 glycoprotein H gene and gene products.</title>
        <authorList>
            <person name="Meyer G."/>
            <person name="Bare O."/>
            <person name="Thiry E."/>
        </authorList>
    </citation>
    <scope>NUCLEOTIDE SEQUENCE</scope>
    <source>
        <strain evidence="19">N569</strain>
    </source>
</reference>
<keyword evidence="15" id="KW-0325">Glycoprotein</keyword>
<evidence type="ECO:0000313" key="19">
    <source>
        <dbReference type="EMBL" id="AAD40580.1"/>
    </source>
</evidence>
<keyword evidence="2" id="KW-1168">Fusion of virus membrane with host membrane</keyword>
<keyword evidence="12 17" id="KW-1133">Transmembrane helix</keyword>
<evidence type="ECO:0000256" key="13">
    <source>
        <dbReference type="ARBA" id="ARBA00023046"/>
    </source>
</evidence>
<keyword evidence="16" id="KW-1160">Virus entry into host cell</keyword>
<dbReference type="Gene3D" id="2.60.40.3190">
    <property type="entry name" value="Herpesvirus glycoprotein H, C-terminal domain"/>
    <property type="match status" value="1"/>
</dbReference>
<dbReference type="GO" id="GO:0055036">
    <property type="term" value="C:virion membrane"/>
    <property type="evidence" value="ECO:0007669"/>
    <property type="project" value="UniProtKB-SubCell"/>
</dbReference>
<dbReference type="GO" id="GO:0019064">
    <property type="term" value="P:fusion of virus membrane with host plasma membrane"/>
    <property type="evidence" value="ECO:0007669"/>
    <property type="project" value="UniProtKB-KW"/>
</dbReference>
<dbReference type="GO" id="GO:0019031">
    <property type="term" value="C:viral envelope"/>
    <property type="evidence" value="ECO:0007669"/>
    <property type="project" value="UniProtKB-KW"/>
</dbReference>
<keyword evidence="10" id="KW-0261">Viral envelope protein</keyword>
<keyword evidence="11" id="KW-0730">Sialic acid</keyword>
<evidence type="ECO:0000256" key="2">
    <source>
        <dbReference type="ARBA" id="ARBA00022506"/>
    </source>
</evidence>
<evidence type="ECO:0000256" key="3">
    <source>
        <dbReference type="ARBA" id="ARBA00022511"/>
    </source>
</evidence>
<comment type="subcellular location">
    <subcellularLocation>
        <location evidence="1">Virion membrane</location>
        <topology evidence="1">Single-pass type I membrane protein</topology>
    </subcellularLocation>
</comment>
<protein>
    <submittedName>
        <fullName evidence="19">Glycoprotein gH</fullName>
    </submittedName>
</protein>
<evidence type="ECO:0000259" key="18">
    <source>
        <dbReference type="Pfam" id="PF17488"/>
    </source>
</evidence>
<keyword evidence="3" id="KW-1032">Host cell membrane</keyword>
<evidence type="ECO:0000256" key="14">
    <source>
        <dbReference type="ARBA" id="ARBA00023136"/>
    </source>
</evidence>
<evidence type="ECO:0000256" key="17">
    <source>
        <dbReference type="SAM" id="Phobius"/>
    </source>
</evidence>
<evidence type="ECO:0000256" key="12">
    <source>
        <dbReference type="ARBA" id="ARBA00022989"/>
    </source>
</evidence>
<feature type="domain" description="Herpesvirus glycoprotein H C-terminal" evidence="18">
    <location>
        <begin position="663"/>
        <end position="796"/>
    </location>
</feature>
<evidence type="ECO:0000256" key="5">
    <source>
        <dbReference type="ARBA" id="ARBA00022595"/>
    </source>
</evidence>
<dbReference type="Gene3D" id="3.30.500.50">
    <property type="match status" value="1"/>
</dbReference>
<keyword evidence="5" id="KW-1162">Viral penetration into host cytoplasm</keyword>
<keyword evidence="8" id="KW-0946">Virion</keyword>
<evidence type="ECO:0000256" key="9">
    <source>
        <dbReference type="ARBA" id="ARBA00022870"/>
    </source>
</evidence>
<evidence type="ECO:0000256" key="4">
    <source>
        <dbReference type="ARBA" id="ARBA00022521"/>
    </source>
</evidence>
<evidence type="ECO:0000256" key="10">
    <source>
        <dbReference type="ARBA" id="ARBA00022879"/>
    </source>
</evidence>
<evidence type="ECO:0000256" key="11">
    <source>
        <dbReference type="ARBA" id="ARBA00022981"/>
    </source>
</evidence>
<dbReference type="InterPro" id="IPR003493">
    <property type="entry name" value="Herpes_gH"/>
</dbReference>
<dbReference type="InterPro" id="IPR038172">
    <property type="entry name" value="Herpes_glycoH_C_sf"/>
</dbReference>
<dbReference type="Pfam" id="PF17488">
    <property type="entry name" value="Herpes_glycoH_C"/>
    <property type="match status" value="1"/>
</dbReference>
<keyword evidence="13" id="KW-1039">Host endosome</keyword>
<evidence type="ECO:0000256" key="6">
    <source>
        <dbReference type="ARBA" id="ARBA00022692"/>
    </source>
</evidence>
<dbReference type="HAMAP" id="MF_04033">
    <property type="entry name" value="HSV_GH"/>
    <property type="match status" value="1"/>
</dbReference>
<organism evidence="19">
    <name type="scientific">Bovine alphaherpesvirus 5</name>
    <dbReference type="NCBI Taxonomy" id="35244"/>
    <lineage>
        <taxon>Viruses</taxon>
        <taxon>Duplodnaviria</taxon>
        <taxon>Heunggongvirae</taxon>
        <taxon>Peploviricota</taxon>
        <taxon>Herviviricetes</taxon>
        <taxon>Herpesvirales</taxon>
        <taxon>Orthoherpesviridae</taxon>
        <taxon>Alphaherpesvirinae</taxon>
        <taxon>Varicellovirus</taxon>
        <taxon>Varicellovirus bovinealpha5</taxon>
    </lineage>
</organism>
<proteinExistence type="inferred from homology"/>
<gene>
    <name evidence="19" type="primary">gH</name>
</gene>
<evidence type="ECO:0000256" key="7">
    <source>
        <dbReference type="ARBA" id="ARBA00022729"/>
    </source>
</evidence>
<name>Q9WQY5_9ALPH</name>
<feature type="transmembrane region" description="Helical" evidence="17">
    <location>
        <begin position="784"/>
        <end position="804"/>
    </location>
</feature>
<dbReference type="InterPro" id="IPR035305">
    <property type="entry name" value="Herpes_glycoH_C"/>
</dbReference>
<keyword evidence="6 17" id="KW-0812">Transmembrane</keyword>
<sequence length="849" mass="89098">MRRPLRAALLALAALALAALAAGAPAGGKRGERKGGDARYEVEEWEMVVGGESAVHTFAIHCLGPRGIERVAHVANLSRLLGEYIAVHVDFARTAGRRDTMFFLPRAAAANVSDAGIPDTPDVQSHPGLFGVAFSWSYLQTRHLVDYDLVPSRPLQDWYFPGARSVAPGLNRPGGDAAHLPRAPRPAPTPVGRAAAFDVNDVLAGGAEHFFVPARADRKLRERHVADFAAVWPVSYVPTGRATLSCERAAVRLEVGLGFLSVSTTSRDIPPLEFMVTPADADVRMITAFNGGGVFPPPGPAPGPRRRAYVIGYGSSRLDSHMYSTMREVASYADEPADFRAHLAAAHREAFLMLREAAAARRGPGPGPAPDAAYHAYRVAARLGLALSALTEDALAAGYVLAEELIDLDYHLKLLARVLLGAGLGCAAEGRVRARTIAQLAAPRELRPDAFIPEPAGAALESVVARGRKLRAVYAFSGPDAPPAARRLAHGVVSDLYDAFLRGELAWRPPARHALFFAVAASAFPADAQALELARDVARKCTAMCTAGHATAAALDLEEAYARASAPGAAGADFELLDAFSPCMASFRLDLLEEAHVMDVLSAVPARAALDAWLEARPAAAAPNLSAAALGMLGRGALFGRAHAAALAPELFAAPCGGWGAGAAVAIVPVAPNASYVLTRAHPRRGLTYTLQGIDVANPLLVTFVRGASCVSASGAVEARRLPVPGPLDACAYCGSVFVRYLPSGAVMDIVLIADKRAEVEFARGANSSMPVFNPRLHSGRSRALLLFPNGTVVSVLAFAGHEAPSFSPAYVWASVAGALVAGATMFVITKMLCSSVPIARGYSAVPAF</sequence>
<keyword evidence="7" id="KW-0732">Signal</keyword>
<feature type="transmembrane region" description="Helical" evidence="17">
    <location>
        <begin position="810"/>
        <end position="829"/>
    </location>
</feature>
<evidence type="ECO:0000256" key="16">
    <source>
        <dbReference type="ARBA" id="ARBA00023296"/>
    </source>
</evidence>
<dbReference type="EMBL" id="AF113752">
    <property type="protein sequence ID" value="AAD40580.1"/>
    <property type="molecule type" value="Genomic_DNA"/>
</dbReference>
<keyword evidence="9" id="KW-1043">Host membrane</keyword>
<evidence type="ECO:0000256" key="15">
    <source>
        <dbReference type="ARBA" id="ARBA00023180"/>
    </source>
</evidence>